<keyword evidence="1" id="KW-0808">Transferase</keyword>
<dbReference type="HOGENOM" id="CLU_159248_0_0_0"/>
<evidence type="ECO:0000256" key="1">
    <source>
        <dbReference type="ARBA" id="ARBA00022679"/>
    </source>
</evidence>
<dbReference type="RefSeq" id="WP_012862612.1">
    <property type="nucleotide sequence ID" value="NC_013517.1"/>
</dbReference>
<gene>
    <name evidence="3" type="ordered locus">Sterm_3189</name>
</gene>
<dbReference type="GO" id="GO:0008982">
    <property type="term" value="F:protein-N(PI)-phosphohistidine-sugar phosphotransferase activity"/>
    <property type="evidence" value="ECO:0007669"/>
    <property type="project" value="InterPro"/>
</dbReference>
<dbReference type="InterPro" id="IPR003501">
    <property type="entry name" value="PTS_EIIB_2/3"/>
</dbReference>
<proteinExistence type="predicted"/>
<dbReference type="Proteomes" id="UP000000845">
    <property type="component" value="Chromosome"/>
</dbReference>
<dbReference type="SUPFAM" id="SSF52794">
    <property type="entry name" value="PTS system IIB component-like"/>
    <property type="match status" value="1"/>
</dbReference>
<feature type="domain" description="PTS EIIB type-2" evidence="2">
    <location>
        <begin position="1"/>
        <end position="90"/>
    </location>
</feature>
<name>D1APJ6_SEBTE</name>
<dbReference type="InterPro" id="IPR013011">
    <property type="entry name" value="PTS_EIIB_2"/>
</dbReference>
<dbReference type="STRING" id="526218.Sterm_3189"/>
<dbReference type="InterPro" id="IPR036095">
    <property type="entry name" value="PTS_EIIB-like_sf"/>
</dbReference>
<organism evidence="3 4">
    <name type="scientific">Sebaldella termitidis (strain ATCC 33386 / NCTC 11300)</name>
    <dbReference type="NCBI Taxonomy" id="526218"/>
    <lineage>
        <taxon>Bacteria</taxon>
        <taxon>Fusobacteriati</taxon>
        <taxon>Fusobacteriota</taxon>
        <taxon>Fusobacteriia</taxon>
        <taxon>Fusobacteriales</taxon>
        <taxon>Leptotrichiaceae</taxon>
        <taxon>Sebaldella</taxon>
    </lineage>
</organism>
<reference evidence="3 4" key="2">
    <citation type="journal article" date="2010" name="Stand. Genomic Sci.">
        <title>Complete genome sequence of Sebaldella termitidis type strain (NCTC 11300).</title>
        <authorList>
            <person name="Harmon-Smith M."/>
            <person name="Celia L."/>
            <person name="Chertkov O."/>
            <person name="Lapidus A."/>
            <person name="Copeland A."/>
            <person name="Glavina Del Rio T."/>
            <person name="Nolan M."/>
            <person name="Lucas S."/>
            <person name="Tice H."/>
            <person name="Cheng J.F."/>
            <person name="Han C."/>
            <person name="Detter J.C."/>
            <person name="Bruce D."/>
            <person name="Goodwin L."/>
            <person name="Pitluck S."/>
            <person name="Pati A."/>
            <person name="Liolios K."/>
            <person name="Ivanova N."/>
            <person name="Mavromatis K."/>
            <person name="Mikhailova N."/>
            <person name="Chen A."/>
            <person name="Palaniappan K."/>
            <person name="Land M."/>
            <person name="Hauser L."/>
            <person name="Chang Y.J."/>
            <person name="Jeffries C.D."/>
            <person name="Brettin T."/>
            <person name="Goker M."/>
            <person name="Beck B."/>
            <person name="Bristow J."/>
            <person name="Eisen J.A."/>
            <person name="Markowitz V."/>
            <person name="Hugenholtz P."/>
            <person name="Kyrpides N.C."/>
            <person name="Klenk H.P."/>
            <person name="Chen F."/>
        </authorList>
    </citation>
    <scope>NUCLEOTIDE SEQUENCE [LARGE SCALE GENOMIC DNA]</scope>
    <source>
        <strain evidence="4">ATCC 33386 / NCTC 11300</strain>
    </source>
</reference>
<dbReference type="KEGG" id="str:Sterm_3189"/>
<dbReference type="EMBL" id="CP001739">
    <property type="protein sequence ID" value="ACZ10030.1"/>
    <property type="molecule type" value="Genomic_DNA"/>
</dbReference>
<evidence type="ECO:0000313" key="3">
    <source>
        <dbReference type="EMBL" id="ACZ10030.1"/>
    </source>
</evidence>
<dbReference type="AlphaFoldDB" id="D1APJ6"/>
<dbReference type="PROSITE" id="PS51099">
    <property type="entry name" value="PTS_EIIB_TYPE_2"/>
    <property type="match status" value="1"/>
</dbReference>
<dbReference type="GO" id="GO:0009401">
    <property type="term" value="P:phosphoenolpyruvate-dependent sugar phosphotransferase system"/>
    <property type="evidence" value="ECO:0007669"/>
    <property type="project" value="InterPro"/>
</dbReference>
<keyword evidence="4" id="KW-1185">Reference proteome</keyword>
<protein>
    <submittedName>
        <fullName evidence="3">Phosphotransferase system lactose/cellobiose-specific IIB subunit</fullName>
    </submittedName>
</protein>
<evidence type="ECO:0000259" key="2">
    <source>
        <dbReference type="PROSITE" id="PS51099"/>
    </source>
</evidence>
<dbReference type="eggNOG" id="COG3414">
    <property type="taxonomic scope" value="Bacteria"/>
</dbReference>
<reference evidence="4" key="1">
    <citation type="submission" date="2009-09" db="EMBL/GenBank/DDBJ databases">
        <title>The complete chromosome of Sebaldella termitidis ATCC 33386.</title>
        <authorList>
            <consortium name="US DOE Joint Genome Institute (JGI-PGF)"/>
            <person name="Lucas S."/>
            <person name="Copeland A."/>
            <person name="Lapidus A."/>
            <person name="Glavina del Rio T."/>
            <person name="Dalin E."/>
            <person name="Tice H."/>
            <person name="Bruce D."/>
            <person name="Goodwin L."/>
            <person name="Pitluck S."/>
            <person name="Kyrpides N."/>
            <person name="Mavromatis K."/>
            <person name="Ivanova N."/>
            <person name="Mikhailova N."/>
            <person name="Sims D."/>
            <person name="Meincke L."/>
            <person name="Brettin T."/>
            <person name="Detter J.C."/>
            <person name="Han C."/>
            <person name="Larimer F."/>
            <person name="Land M."/>
            <person name="Hauser L."/>
            <person name="Markowitz V."/>
            <person name="Cheng J.F."/>
            <person name="Hugenholtz P."/>
            <person name="Woyke T."/>
            <person name="Wu D."/>
            <person name="Eisen J.A."/>
        </authorList>
    </citation>
    <scope>NUCLEOTIDE SEQUENCE [LARGE SCALE GENOMIC DNA]</scope>
    <source>
        <strain evidence="4">ATCC 33386 / NCTC 11300</strain>
    </source>
</reference>
<accession>D1APJ6</accession>
<evidence type="ECO:0000313" key="4">
    <source>
        <dbReference type="Proteomes" id="UP000000845"/>
    </source>
</evidence>
<dbReference type="Gene3D" id="3.40.50.2300">
    <property type="match status" value="1"/>
</dbReference>
<dbReference type="CDD" id="cd05563">
    <property type="entry name" value="PTS_IIB_ascorbate"/>
    <property type="match status" value="1"/>
</dbReference>
<sequence length="90" mass="9721">MRIITVCGMGFGTSLMLLMSIQKIGTKYNMSITGEAVDLSSLHGLKADLIVASSEIAKEIRDSDIPVIGITNMLDEDEIEAKVIPVLQNL</sequence>
<dbReference type="Pfam" id="PF02302">
    <property type="entry name" value="PTS_IIB"/>
    <property type="match status" value="1"/>
</dbReference>